<evidence type="ECO:0000313" key="2">
    <source>
        <dbReference type="EMBL" id="CEK63753.1"/>
    </source>
</evidence>
<dbReference type="InterPro" id="IPR011009">
    <property type="entry name" value="Kinase-like_dom_sf"/>
</dbReference>
<dbReference type="Gene3D" id="1.10.510.10">
    <property type="entry name" value="Transferase(Phosphotransferase) domain 1"/>
    <property type="match status" value="1"/>
</dbReference>
<organism evidence="2">
    <name type="scientific">Arion vulgaris</name>
    <dbReference type="NCBI Taxonomy" id="1028688"/>
    <lineage>
        <taxon>Eukaryota</taxon>
        <taxon>Metazoa</taxon>
        <taxon>Spiralia</taxon>
        <taxon>Lophotrochozoa</taxon>
        <taxon>Mollusca</taxon>
        <taxon>Gastropoda</taxon>
        <taxon>Heterobranchia</taxon>
        <taxon>Euthyneura</taxon>
        <taxon>Panpulmonata</taxon>
        <taxon>Eupulmonata</taxon>
        <taxon>Stylommatophora</taxon>
        <taxon>Helicina</taxon>
        <taxon>Arionoidea</taxon>
        <taxon>Arionidae</taxon>
        <taxon>Arion</taxon>
    </lineage>
</organism>
<evidence type="ECO:0008006" key="3">
    <source>
        <dbReference type="Google" id="ProtNLM"/>
    </source>
</evidence>
<evidence type="ECO:0000256" key="1">
    <source>
        <dbReference type="SAM" id="MobiDB-lite"/>
    </source>
</evidence>
<gene>
    <name evidence="2" type="primary">ORF49352</name>
</gene>
<dbReference type="EMBL" id="HACG01016888">
    <property type="protein sequence ID" value="CEK63753.1"/>
    <property type="molecule type" value="Transcribed_RNA"/>
</dbReference>
<proteinExistence type="predicted"/>
<feature type="compositionally biased region" description="Polar residues" evidence="1">
    <location>
        <begin position="148"/>
        <end position="184"/>
    </location>
</feature>
<feature type="region of interest" description="Disordered" evidence="1">
    <location>
        <begin position="139"/>
        <end position="190"/>
    </location>
</feature>
<dbReference type="SUPFAM" id="SSF56112">
    <property type="entry name" value="Protein kinase-like (PK-like)"/>
    <property type="match status" value="1"/>
</dbReference>
<feature type="non-terminal residue" evidence="2">
    <location>
        <position position="1"/>
    </location>
</feature>
<accession>A0A0B6Z5D3</accession>
<name>A0A0B6Z5D3_9EUPU</name>
<dbReference type="AlphaFoldDB" id="A0A0B6Z5D3"/>
<sequence length="190" mass="20928">HQAKDLLREMLRINPAYRLSSGEVLNHEWFTGKKREHGNVLELMKDFRREQTEGVSSTAQSSDQDESAIKLLEKQKDDDNVHLPLSALKVSSTDMRDCKKGLGKKTVIKDMTIKLPPPTGNIKTSKLKSSAININTPATKVHAHKSSQEAVKSTEVSSKATPGNSKVQPTSGAINRSSSRTATPSKIKRK</sequence>
<reference evidence="2" key="1">
    <citation type="submission" date="2014-12" db="EMBL/GenBank/DDBJ databases">
        <title>Insight into the proteome of Arion vulgaris.</title>
        <authorList>
            <person name="Aradska J."/>
            <person name="Bulat T."/>
            <person name="Smidak R."/>
            <person name="Sarate P."/>
            <person name="Gangsoo J."/>
            <person name="Sialana F."/>
            <person name="Bilban M."/>
            <person name="Lubec G."/>
        </authorList>
    </citation>
    <scope>NUCLEOTIDE SEQUENCE</scope>
    <source>
        <tissue evidence="2">Skin</tissue>
    </source>
</reference>
<protein>
    <recommendedName>
        <fullName evidence="3">Protein kinase domain-containing protein</fullName>
    </recommendedName>
</protein>